<evidence type="ECO:0000313" key="2">
    <source>
        <dbReference type="Proteomes" id="UP000594014"/>
    </source>
</evidence>
<keyword evidence="2" id="KW-1185">Reference proteome</keyword>
<name>A0ACD1A7R9_9FIRM</name>
<dbReference type="Proteomes" id="UP000594014">
    <property type="component" value="Chromosome"/>
</dbReference>
<accession>A0ACD1A7R9</accession>
<evidence type="ECO:0000313" key="1">
    <source>
        <dbReference type="EMBL" id="QOX62477.1"/>
    </source>
</evidence>
<sequence length="234" mass="25539">MYLGMFDPTIIILIPAIIFTMYAQSKVNSAYNKYATVRNRKGMTGAQAARRILDSNGLQDVPIEVTNQRLGDHYHPGKRVMRLSPRVFNDPSIASVSIAAHEAGHAIQHAEGYIPLRFRGILAPLATFSSRLAWPILIVGLMIIGAGNLYQGNMIFNIGIILYTLAVLFQLITLPVEFNASKRAIAQMNDLGIIYVEETASAKKVLSAAALTYVAALAAAVATLLRMLALRGRQ</sequence>
<protein>
    <submittedName>
        <fullName evidence="1">Zinc metallopeptidase</fullName>
    </submittedName>
</protein>
<gene>
    <name evidence="1" type="ORF">FRZ06_03515</name>
</gene>
<proteinExistence type="predicted"/>
<dbReference type="EMBL" id="CP042469">
    <property type="protein sequence ID" value="QOX62477.1"/>
    <property type="molecule type" value="Genomic_DNA"/>
</dbReference>
<reference evidence="1" key="1">
    <citation type="submission" date="2019-08" db="EMBL/GenBank/DDBJ databases">
        <title>Genome sequence of Clostridiales bacterium MT110.</title>
        <authorList>
            <person name="Cao J."/>
        </authorList>
    </citation>
    <scope>NUCLEOTIDE SEQUENCE</scope>
    <source>
        <strain evidence="1">MT110</strain>
    </source>
</reference>
<organism evidence="1 2">
    <name type="scientific">Anoxybacterium hadale</name>
    <dbReference type="NCBI Taxonomy" id="3408580"/>
    <lineage>
        <taxon>Bacteria</taxon>
        <taxon>Bacillati</taxon>
        <taxon>Bacillota</taxon>
        <taxon>Clostridia</taxon>
        <taxon>Peptostreptococcales</taxon>
        <taxon>Anaerovoracaceae</taxon>
        <taxon>Anoxybacterium</taxon>
    </lineage>
</organism>